<accession>A0ACC2PIC7</accession>
<reference evidence="1" key="1">
    <citation type="submission" date="2023-04" db="EMBL/GenBank/DDBJ databases">
        <title>A chromosome-level genome assembly of the parasitoid wasp Eretmocerus hayati.</title>
        <authorList>
            <person name="Zhong Y."/>
            <person name="Liu S."/>
            <person name="Liu Y."/>
        </authorList>
    </citation>
    <scope>NUCLEOTIDE SEQUENCE</scope>
    <source>
        <strain evidence="1">ZJU_SS_LIU_2023</strain>
    </source>
</reference>
<dbReference type="EMBL" id="CM056741">
    <property type="protein sequence ID" value="KAJ8683350.1"/>
    <property type="molecule type" value="Genomic_DNA"/>
</dbReference>
<dbReference type="Proteomes" id="UP001239111">
    <property type="component" value="Chromosome 1"/>
</dbReference>
<proteinExistence type="predicted"/>
<gene>
    <name evidence="1" type="ORF">QAD02_019142</name>
</gene>
<keyword evidence="2" id="KW-1185">Reference proteome</keyword>
<evidence type="ECO:0000313" key="1">
    <source>
        <dbReference type="EMBL" id="KAJ8683350.1"/>
    </source>
</evidence>
<organism evidence="1 2">
    <name type="scientific">Eretmocerus hayati</name>
    <dbReference type="NCBI Taxonomy" id="131215"/>
    <lineage>
        <taxon>Eukaryota</taxon>
        <taxon>Metazoa</taxon>
        <taxon>Ecdysozoa</taxon>
        <taxon>Arthropoda</taxon>
        <taxon>Hexapoda</taxon>
        <taxon>Insecta</taxon>
        <taxon>Pterygota</taxon>
        <taxon>Neoptera</taxon>
        <taxon>Endopterygota</taxon>
        <taxon>Hymenoptera</taxon>
        <taxon>Apocrita</taxon>
        <taxon>Proctotrupomorpha</taxon>
        <taxon>Chalcidoidea</taxon>
        <taxon>Aphelinidae</taxon>
        <taxon>Aphelininae</taxon>
        <taxon>Eretmocerus</taxon>
    </lineage>
</organism>
<name>A0ACC2PIC7_9HYME</name>
<sequence>MPVVPAEVYALAKNYWTNECNDTELMLPEYVKTHRALRQARERAATCKKKKEEEQFRTLKKLFREKSIQDERENEISSLGGIVPVPATPINKPAAKRKQPHAFPLKNTKRGPRRTLSALKSRLSQLSDPGAVSCAPPGVEVEQPPRESESIPAASDHRLVTLHAELSPHLLISPASAGAADGGGLAVVDVSPAPEVVSNPREMVRDVDTAQMNVSFTCEDAQRHFASTYTDVCETLSVLGGPITPGVIAERAEADSTLVEEPGAVSTPLPTIYEIPRQQLWEPENRLINPFQLLNEIAPMHGTSSAVDVTPSGHDHHAQLCDDDDLVSTLIRDMDAEHPGVRIRITRRPSASHQEQPHVSTETHPAVSYNDDNDQTC</sequence>
<evidence type="ECO:0000313" key="2">
    <source>
        <dbReference type="Proteomes" id="UP001239111"/>
    </source>
</evidence>
<protein>
    <submittedName>
        <fullName evidence="1">Uncharacterized protein</fullName>
    </submittedName>
</protein>
<comment type="caution">
    <text evidence="1">The sequence shown here is derived from an EMBL/GenBank/DDBJ whole genome shotgun (WGS) entry which is preliminary data.</text>
</comment>